<dbReference type="Gene3D" id="3.10.50.10">
    <property type="match status" value="1"/>
</dbReference>
<evidence type="ECO:0000256" key="4">
    <source>
        <dbReference type="RuleBase" id="RU004453"/>
    </source>
</evidence>
<dbReference type="Pfam" id="PF00704">
    <property type="entry name" value="Glyco_hydro_18"/>
    <property type="match status" value="1"/>
</dbReference>
<evidence type="ECO:0000313" key="8">
    <source>
        <dbReference type="EMBL" id="SMG53167.1"/>
    </source>
</evidence>
<feature type="domain" description="SLH" evidence="6">
    <location>
        <begin position="356"/>
        <end position="416"/>
    </location>
</feature>
<evidence type="ECO:0000256" key="2">
    <source>
        <dbReference type="ARBA" id="ARBA00023295"/>
    </source>
</evidence>
<feature type="domain" description="GH18" evidence="7">
    <location>
        <begin position="37"/>
        <end position="359"/>
    </location>
</feature>
<keyword evidence="1 3" id="KW-0378">Hydrolase</keyword>
<feature type="domain" description="SLH" evidence="6">
    <location>
        <begin position="483"/>
        <end position="536"/>
    </location>
</feature>
<dbReference type="InterPro" id="IPR029070">
    <property type="entry name" value="Chitinase_insertion_sf"/>
</dbReference>
<dbReference type="STRING" id="1852522.SAMN06295960_3454"/>
<keyword evidence="5" id="KW-0732">Signal</keyword>
<dbReference type="AlphaFoldDB" id="A0A1X7LHZ7"/>
<dbReference type="InterPro" id="IPR001119">
    <property type="entry name" value="SLH_dom"/>
</dbReference>
<dbReference type="InterPro" id="IPR011583">
    <property type="entry name" value="Chitinase_II/V-like_cat"/>
</dbReference>
<gene>
    <name evidence="8" type="ORF">SAMN06295960_3454</name>
</gene>
<name>A0A1X7LHZ7_9BACL</name>
<evidence type="ECO:0000313" key="9">
    <source>
        <dbReference type="Proteomes" id="UP000193834"/>
    </source>
</evidence>
<dbReference type="InterPro" id="IPR001223">
    <property type="entry name" value="Glyco_hydro18_cat"/>
</dbReference>
<dbReference type="GO" id="GO:0004553">
    <property type="term" value="F:hydrolase activity, hydrolyzing O-glycosyl compounds"/>
    <property type="evidence" value="ECO:0007669"/>
    <property type="project" value="InterPro"/>
</dbReference>
<keyword evidence="2 3" id="KW-0326">Glycosidase</keyword>
<dbReference type="PANTHER" id="PTHR46066:SF2">
    <property type="entry name" value="CHITINASE DOMAIN-CONTAINING PROTEIN 1"/>
    <property type="match status" value="1"/>
</dbReference>
<evidence type="ECO:0000259" key="7">
    <source>
        <dbReference type="PROSITE" id="PS51910"/>
    </source>
</evidence>
<evidence type="ECO:0000256" key="1">
    <source>
        <dbReference type="ARBA" id="ARBA00022801"/>
    </source>
</evidence>
<evidence type="ECO:0000259" key="6">
    <source>
        <dbReference type="PROSITE" id="PS51272"/>
    </source>
</evidence>
<accession>A0A1X7LHZ7</accession>
<dbReference type="PROSITE" id="PS51910">
    <property type="entry name" value="GH18_2"/>
    <property type="match status" value="1"/>
</dbReference>
<protein>
    <submittedName>
        <fullName evidence="8">Spore germination protein YaaH</fullName>
    </submittedName>
</protein>
<dbReference type="RefSeq" id="WP_085496219.1">
    <property type="nucleotide sequence ID" value="NZ_FXAZ01000005.1"/>
</dbReference>
<evidence type="ECO:0000256" key="5">
    <source>
        <dbReference type="SAM" id="SignalP"/>
    </source>
</evidence>
<reference evidence="8 9" key="1">
    <citation type="submission" date="2017-04" db="EMBL/GenBank/DDBJ databases">
        <authorList>
            <person name="Afonso C.L."/>
            <person name="Miller P.J."/>
            <person name="Scott M.A."/>
            <person name="Spackman E."/>
            <person name="Goraichik I."/>
            <person name="Dimitrov K.M."/>
            <person name="Suarez D.L."/>
            <person name="Swayne D.E."/>
        </authorList>
    </citation>
    <scope>NUCLEOTIDE SEQUENCE [LARGE SCALE GENOMIC DNA]</scope>
    <source>
        <strain evidence="8 9">11</strain>
    </source>
</reference>
<organism evidence="8 9">
    <name type="scientific">Paenibacillus aquistagni</name>
    <dbReference type="NCBI Taxonomy" id="1852522"/>
    <lineage>
        <taxon>Bacteria</taxon>
        <taxon>Bacillati</taxon>
        <taxon>Bacillota</taxon>
        <taxon>Bacilli</taxon>
        <taxon>Bacillales</taxon>
        <taxon>Paenibacillaceae</taxon>
        <taxon>Paenibacillus</taxon>
    </lineage>
</organism>
<comment type="similarity">
    <text evidence="4">Belongs to the glycosyl hydrolase 18 family.</text>
</comment>
<feature type="domain" description="SLH" evidence="6">
    <location>
        <begin position="417"/>
        <end position="480"/>
    </location>
</feature>
<sequence>MSMKRYIKAVVIMLTIFAWSTATLPAMASQQERPDRFAMAYLYFGTPSKYVQAVDSTKGSLDMVSPSYFDLKPDGSLKLTEALDAAFIEEMHKRGVKVVPFLSNHWDRELGRKALANREALAKQVANAIEKHNLDGVNVDIENVTAQDRDAYTDLVRRLRAVVPDHKEVSTAVAANPEGWTSGWHGSYDNEKLAKASDYLMIMAYDQSYQGSAPGPVAGLPWVEKTILQALKTVPKEKILLGIPFYGRYWSADGRYKGLGIQNQTVEQLVHKYNGKVSYDTVQQSAKATFTIASSDSKPVVHGVTLGAGQYTVWYENEASIKAKLQLVNKYDLKGAGNWSLNEESGNTWDYYRQWLNGALFYDTIGHWARDEIEYVFHEKWMTGVAEGQFAPNQPLTRAQAASVVARSQELLFQEDELRSFHDVSSSHWAWHDIQAVQAAGYMTGFEDGSFRPNEAVTREQLAVMLARVLELSTSSSSVSGPFADVHASRWSSGAVLSLAKAGVLNGYEDGTFRPARAVTRAEMAAVLQTAHPLMK</sequence>
<dbReference type="SMART" id="SM00636">
    <property type="entry name" value="Glyco_18"/>
    <property type="match status" value="1"/>
</dbReference>
<dbReference type="GO" id="GO:0008061">
    <property type="term" value="F:chitin binding"/>
    <property type="evidence" value="ECO:0007669"/>
    <property type="project" value="InterPro"/>
</dbReference>
<dbReference type="PROSITE" id="PS51272">
    <property type="entry name" value="SLH"/>
    <property type="match status" value="3"/>
</dbReference>
<dbReference type="SUPFAM" id="SSF51445">
    <property type="entry name" value="(Trans)glycosidases"/>
    <property type="match status" value="1"/>
</dbReference>
<dbReference type="PROSITE" id="PS01095">
    <property type="entry name" value="GH18_1"/>
    <property type="match status" value="1"/>
</dbReference>
<feature type="chain" id="PRO_5013163436" evidence="5">
    <location>
        <begin position="29"/>
        <end position="536"/>
    </location>
</feature>
<proteinExistence type="inferred from homology"/>
<keyword evidence="9" id="KW-1185">Reference proteome</keyword>
<dbReference type="OrthoDB" id="9775889at2"/>
<dbReference type="EMBL" id="FXAZ01000005">
    <property type="protein sequence ID" value="SMG53167.1"/>
    <property type="molecule type" value="Genomic_DNA"/>
</dbReference>
<dbReference type="InterPro" id="IPR017853">
    <property type="entry name" value="GH"/>
</dbReference>
<dbReference type="InterPro" id="IPR001579">
    <property type="entry name" value="Glyco_hydro_18_chit_AS"/>
</dbReference>
<dbReference type="Gene3D" id="3.20.20.80">
    <property type="entry name" value="Glycosidases"/>
    <property type="match status" value="1"/>
</dbReference>
<dbReference type="PANTHER" id="PTHR46066">
    <property type="entry name" value="CHITINASE DOMAIN-CONTAINING PROTEIN 1 FAMILY MEMBER"/>
    <property type="match status" value="1"/>
</dbReference>
<feature type="signal peptide" evidence="5">
    <location>
        <begin position="1"/>
        <end position="28"/>
    </location>
</feature>
<evidence type="ECO:0000256" key="3">
    <source>
        <dbReference type="RuleBase" id="RU000489"/>
    </source>
</evidence>
<dbReference type="GO" id="GO:0005975">
    <property type="term" value="P:carbohydrate metabolic process"/>
    <property type="evidence" value="ECO:0007669"/>
    <property type="project" value="InterPro"/>
</dbReference>
<dbReference type="Pfam" id="PF00395">
    <property type="entry name" value="SLH"/>
    <property type="match status" value="3"/>
</dbReference>
<dbReference type="Proteomes" id="UP000193834">
    <property type="component" value="Unassembled WGS sequence"/>
</dbReference>